<dbReference type="SUPFAM" id="SSF56059">
    <property type="entry name" value="Glutathione synthetase ATP-binding domain-like"/>
    <property type="match status" value="1"/>
</dbReference>
<dbReference type="GO" id="GO:0046872">
    <property type="term" value="F:metal ion binding"/>
    <property type="evidence" value="ECO:0007669"/>
    <property type="project" value="InterPro"/>
</dbReference>
<dbReference type="Gene3D" id="3.40.50.20">
    <property type="match status" value="1"/>
</dbReference>
<gene>
    <name evidence="6" type="ORF">C1D09_001115</name>
</gene>
<evidence type="ECO:0000256" key="3">
    <source>
        <dbReference type="ARBA" id="ARBA00022840"/>
    </source>
</evidence>
<dbReference type="AlphaFoldDB" id="A0A8T9AWZ3"/>
<keyword evidence="1" id="KW-0436">Ligase</keyword>
<comment type="caution">
    <text evidence="6">The sequence shown here is derived from an EMBL/GenBank/DDBJ whole genome shotgun (WGS) entry which is preliminary data.</text>
</comment>
<organism evidence="6 7">
    <name type="scientific">Mesorhizobium intechi</name>
    <dbReference type="NCBI Taxonomy" id="537601"/>
    <lineage>
        <taxon>Bacteria</taxon>
        <taxon>Pseudomonadati</taxon>
        <taxon>Pseudomonadota</taxon>
        <taxon>Alphaproteobacteria</taxon>
        <taxon>Hyphomicrobiales</taxon>
        <taxon>Phyllobacteriaceae</taxon>
        <taxon>Mesorhizobium</taxon>
    </lineage>
</organism>
<reference evidence="6" key="1">
    <citation type="submission" date="2019-07" db="EMBL/GenBank/DDBJ databases">
        <title>Mesorhizobum intechiensis sp. nov. isolated from nodules of Lotus tenuis growing in lowlands of the Flooding Pampa, Argentina.</title>
        <authorList>
            <person name="Estrella M.J."/>
            <person name="Torres Tejerizo G.A."/>
            <person name="Cumpa Velazquez L.M."/>
            <person name="Fontana F."/>
            <person name="Hansen L."/>
            <person name="Pistorio M."/>
            <person name="Sannazzaro A.I."/>
        </authorList>
    </citation>
    <scope>NUCLEOTIDE SEQUENCE</scope>
    <source>
        <strain evidence="6">BD68</strain>
    </source>
</reference>
<evidence type="ECO:0000313" key="6">
    <source>
        <dbReference type="EMBL" id="TSE13977.1"/>
    </source>
</evidence>
<dbReference type="InterPro" id="IPR005479">
    <property type="entry name" value="CPAse_ATP-bd"/>
</dbReference>
<proteinExistence type="predicted"/>
<evidence type="ECO:0000256" key="4">
    <source>
        <dbReference type="PROSITE-ProRule" id="PRU00409"/>
    </source>
</evidence>
<feature type="non-terminal residue" evidence="6">
    <location>
        <position position="188"/>
    </location>
</feature>
<dbReference type="Gene3D" id="3.30.1490.20">
    <property type="entry name" value="ATP-grasp fold, A domain"/>
    <property type="match status" value="1"/>
</dbReference>
<accession>A0A8T9AWZ3</accession>
<dbReference type="InterPro" id="IPR011761">
    <property type="entry name" value="ATP-grasp"/>
</dbReference>
<sequence>MARRALILLEGHRSIGLLYVKAARSMDLHPITLSVDPIRHDYLAAEGVEAIRVNTDDLDALIRECSQLRASHNIAGITGFSGADDSVYAAVSKLCRQFNLPGPNPTSVERCTDKSIQRQLLGKAGVPIPAYRVATDATDIRGSAAEIGLPVILKPALGSGSSGVRLCRNFDEVAEQTTYLLGGKHIWQ</sequence>
<name>A0A8T9AWZ3_9HYPH</name>
<protein>
    <recommendedName>
        <fullName evidence="5">ATP-grasp domain-containing protein</fullName>
    </recommendedName>
</protein>
<dbReference type="Proteomes" id="UP000235507">
    <property type="component" value="Unassembled WGS sequence"/>
</dbReference>
<dbReference type="GO" id="GO:0005524">
    <property type="term" value="F:ATP binding"/>
    <property type="evidence" value="ECO:0007669"/>
    <property type="project" value="UniProtKB-UniRule"/>
</dbReference>
<dbReference type="PROSITE" id="PS50975">
    <property type="entry name" value="ATP_GRASP"/>
    <property type="match status" value="1"/>
</dbReference>
<keyword evidence="2 4" id="KW-0547">Nucleotide-binding</keyword>
<evidence type="ECO:0000259" key="5">
    <source>
        <dbReference type="PROSITE" id="PS50975"/>
    </source>
</evidence>
<dbReference type="Pfam" id="PF02786">
    <property type="entry name" value="CPSase_L_D2"/>
    <property type="match status" value="1"/>
</dbReference>
<dbReference type="PANTHER" id="PTHR43585:SF2">
    <property type="entry name" value="ATP-GRASP ENZYME FSQD"/>
    <property type="match status" value="1"/>
</dbReference>
<feature type="domain" description="ATP-grasp" evidence="5">
    <location>
        <begin position="118"/>
        <end position="172"/>
    </location>
</feature>
<dbReference type="InterPro" id="IPR052032">
    <property type="entry name" value="ATP-dep_AA_Ligase"/>
</dbReference>
<dbReference type="EMBL" id="PNOT02000018">
    <property type="protein sequence ID" value="TSE13977.1"/>
    <property type="molecule type" value="Genomic_DNA"/>
</dbReference>
<evidence type="ECO:0000256" key="2">
    <source>
        <dbReference type="ARBA" id="ARBA00022741"/>
    </source>
</evidence>
<keyword evidence="7" id="KW-1185">Reference proteome</keyword>
<evidence type="ECO:0000256" key="1">
    <source>
        <dbReference type="ARBA" id="ARBA00022598"/>
    </source>
</evidence>
<dbReference type="InterPro" id="IPR013815">
    <property type="entry name" value="ATP_grasp_subdomain_1"/>
</dbReference>
<dbReference type="GO" id="GO:0016874">
    <property type="term" value="F:ligase activity"/>
    <property type="evidence" value="ECO:0007669"/>
    <property type="project" value="UniProtKB-KW"/>
</dbReference>
<dbReference type="PANTHER" id="PTHR43585">
    <property type="entry name" value="FUMIPYRROLE BIOSYNTHESIS PROTEIN C"/>
    <property type="match status" value="1"/>
</dbReference>
<keyword evidence="3 4" id="KW-0067">ATP-binding</keyword>
<evidence type="ECO:0000313" key="7">
    <source>
        <dbReference type="Proteomes" id="UP000235507"/>
    </source>
</evidence>
<dbReference type="RefSeq" id="WP_425463393.1">
    <property type="nucleotide sequence ID" value="NZ_PNOT02000018.1"/>
</dbReference>